<comment type="caution">
    <text evidence="2">The sequence shown here is derived from an EMBL/GenBank/DDBJ whole genome shotgun (WGS) entry which is preliminary data.</text>
</comment>
<gene>
    <name evidence="2" type="ORF">FVB32_09510</name>
</gene>
<accession>A0A5C8UZP7</accession>
<keyword evidence="3" id="KW-1185">Reference proteome</keyword>
<dbReference type="Proteomes" id="UP000321456">
    <property type="component" value="Unassembled WGS sequence"/>
</dbReference>
<keyword evidence="1" id="KW-0812">Transmembrane</keyword>
<reference evidence="2 3" key="1">
    <citation type="submission" date="2019-08" db="EMBL/GenBank/DDBJ databases">
        <title>Professor.</title>
        <authorList>
            <person name="Park J.S."/>
        </authorList>
    </citation>
    <scope>NUCLEOTIDE SEQUENCE [LARGE SCALE GENOMIC DNA]</scope>
    <source>
        <strain evidence="2 3">176CP5-101</strain>
    </source>
</reference>
<dbReference type="CDD" id="cd20170">
    <property type="entry name" value="Peptidase_M90-like"/>
    <property type="match status" value="1"/>
</dbReference>
<dbReference type="Gene3D" id="3.40.390.10">
    <property type="entry name" value="Collagenase (Catalytic Domain)"/>
    <property type="match status" value="1"/>
</dbReference>
<dbReference type="SUPFAM" id="SSF55486">
    <property type="entry name" value="Metalloproteases ('zincins'), catalytic domain"/>
    <property type="match status" value="1"/>
</dbReference>
<dbReference type="AlphaFoldDB" id="A0A5C8UZP7"/>
<feature type="transmembrane region" description="Helical" evidence="1">
    <location>
        <begin position="12"/>
        <end position="30"/>
    </location>
</feature>
<keyword evidence="1" id="KW-0472">Membrane</keyword>
<organism evidence="2 3">
    <name type="scientific">Flagellimonas hymeniacidonis</name>
    <dbReference type="NCBI Taxonomy" id="2603628"/>
    <lineage>
        <taxon>Bacteria</taxon>
        <taxon>Pseudomonadati</taxon>
        <taxon>Bacteroidota</taxon>
        <taxon>Flavobacteriia</taxon>
        <taxon>Flavobacteriales</taxon>
        <taxon>Flavobacteriaceae</taxon>
        <taxon>Flagellimonas</taxon>
    </lineage>
</organism>
<name>A0A5C8UZP7_9FLAO</name>
<dbReference type="EMBL" id="VRUR01000002">
    <property type="protein sequence ID" value="TXN34830.1"/>
    <property type="molecule type" value="Genomic_DNA"/>
</dbReference>
<dbReference type="PANTHER" id="PTHR30164:SF2">
    <property type="entry name" value="PROTEIN MTFA"/>
    <property type="match status" value="1"/>
</dbReference>
<dbReference type="InterPro" id="IPR010384">
    <property type="entry name" value="MtfA_fam"/>
</dbReference>
<dbReference type="InterPro" id="IPR024079">
    <property type="entry name" value="MetalloPept_cat_dom_sf"/>
</dbReference>
<dbReference type="PANTHER" id="PTHR30164">
    <property type="entry name" value="MTFA PEPTIDASE"/>
    <property type="match status" value="1"/>
</dbReference>
<evidence type="ECO:0000313" key="3">
    <source>
        <dbReference type="Proteomes" id="UP000321456"/>
    </source>
</evidence>
<protein>
    <submittedName>
        <fullName evidence="2">Zinc-dependent peptidase</fullName>
    </submittedName>
</protein>
<dbReference type="GO" id="GO:0004177">
    <property type="term" value="F:aminopeptidase activity"/>
    <property type="evidence" value="ECO:0007669"/>
    <property type="project" value="TreeGrafter"/>
</dbReference>
<evidence type="ECO:0000313" key="2">
    <source>
        <dbReference type="EMBL" id="TXN34830.1"/>
    </source>
</evidence>
<evidence type="ECO:0000256" key="1">
    <source>
        <dbReference type="SAM" id="Phobius"/>
    </source>
</evidence>
<keyword evidence="1" id="KW-1133">Transmembrane helix</keyword>
<dbReference type="RefSeq" id="WP_147743566.1">
    <property type="nucleotide sequence ID" value="NZ_VRUR01000002.1"/>
</dbReference>
<proteinExistence type="predicted"/>
<dbReference type="GO" id="GO:0008237">
    <property type="term" value="F:metallopeptidase activity"/>
    <property type="evidence" value="ECO:0007669"/>
    <property type="project" value="InterPro"/>
</dbReference>
<dbReference type="GO" id="GO:0005829">
    <property type="term" value="C:cytosol"/>
    <property type="evidence" value="ECO:0007669"/>
    <property type="project" value="TreeGrafter"/>
</dbReference>
<dbReference type="Pfam" id="PF06167">
    <property type="entry name" value="Peptidase_M90"/>
    <property type="match status" value="1"/>
</dbReference>
<sequence length="281" mass="33382">MEVGLSETQKEIAALVLAVGLLYVFARVGYQYFFGERFTFYNIFHPVRRITAKERQFITEFLIPFQQFSVEQKRTFLKRFAWFKSKKAFVFYGEIANSEEIKAYVSASATLLTMGMRDFRFERSITRVIVYPNTYYSRIGKNHHIGEFNPNLKILVFSAEDLEKGFKIPNDNLNLGIHEVAHALMFETRSKSSWEARRFKVGLAQIKRIYDQADFQKDLKKSTYFRAYGKKNFYEFFAVIMENFIESPAEFSNKYPDLYDTIRRMLNFDFNEPHWRLKKSP</sequence>